<evidence type="ECO:0008006" key="4">
    <source>
        <dbReference type="Google" id="ProtNLM"/>
    </source>
</evidence>
<proteinExistence type="predicted"/>
<reference evidence="2 3" key="1">
    <citation type="journal article" date="2019" name="Emerg. Microbes Infect.">
        <title>Comprehensive subspecies identification of 175 nontuberculous mycobacteria species based on 7547 genomic profiles.</title>
        <authorList>
            <person name="Matsumoto Y."/>
            <person name="Kinjo T."/>
            <person name="Motooka D."/>
            <person name="Nabeya D."/>
            <person name="Jung N."/>
            <person name="Uechi K."/>
            <person name="Horii T."/>
            <person name="Iida T."/>
            <person name="Fujita J."/>
            <person name="Nakamura S."/>
        </authorList>
    </citation>
    <scope>NUCLEOTIDE SEQUENCE [LARGE SCALE GENOMIC DNA]</scope>
    <source>
        <strain evidence="2 3">JCM 16017</strain>
    </source>
</reference>
<dbReference type="InterPro" id="IPR022062">
    <property type="entry name" value="DUF3618"/>
</dbReference>
<evidence type="ECO:0000313" key="3">
    <source>
        <dbReference type="Proteomes" id="UP000465263"/>
    </source>
</evidence>
<dbReference type="EMBL" id="BLKV01000001">
    <property type="protein sequence ID" value="GFG70201.1"/>
    <property type="molecule type" value="Genomic_DNA"/>
</dbReference>
<sequence>MAERDPDTIKKDIDAAREQLASTVDILADRANPRHLAERAKTRAVEIVTKPAVMASLAGVGGLLVVLAIRRIRNR</sequence>
<dbReference type="Proteomes" id="UP000465263">
    <property type="component" value="Unassembled WGS sequence"/>
</dbReference>
<gene>
    <name evidence="2" type="ORF">MSEN_19210</name>
</gene>
<keyword evidence="1" id="KW-0812">Transmembrane</keyword>
<feature type="transmembrane region" description="Helical" evidence="1">
    <location>
        <begin position="52"/>
        <end position="69"/>
    </location>
</feature>
<evidence type="ECO:0000256" key="1">
    <source>
        <dbReference type="SAM" id="Phobius"/>
    </source>
</evidence>
<evidence type="ECO:0000313" key="2">
    <source>
        <dbReference type="EMBL" id="GFG70201.1"/>
    </source>
</evidence>
<organism evidence="2 3">
    <name type="scientific">Mycolicibacter senuensis</name>
    <dbReference type="NCBI Taxonomy" id="386913"/>
    <lineage>
        <taxon>Bacteria</taxon>
        <taxon>Bacillati</taxon>
        <taxon>Actinomycetota</taxon>
        <taxon>Actinomycetes</taxon>
        <taxon>Mycobacteriales</taxon>
        <taxon>Mycobacteriaceae</taxon>
        <taxon>Mycolicibacter</taxon>
    </lineage>
</organism>
<name>A0A7I9XJN3_9MYCO</name>
<protein>
    <recommendedName>
        <fullName evidence="4">DUF3618 domain-containing protein</fullName>
    </recommendedName>
</protein>
<keyword evidence="3" id="KW-1185">Reference proteome</keyword>
<dbReference type="RefSeq" id="WP_085081553.1">
    <property type="nucleotide sequence ID" value="NZ_BLKV01000001.1"/>
</dbReference>
<keyword evidence="1" id="KW-0472">Membrane</keyword>
<keyword evidence="1" id="KW-1133">Transmembrane helix</keyword>
<accession>A0A7I9XJN3</accession>
<dbReference type="Pfam" id="PF12277">
    <property type="entry name" value="DUF3618"/>
    <property type="match status" value="1"/>
</dbReference>
<comment type="caution">
    <text evidence="2">The sequence shown here is derived from an EMBL/GenBank/DDBJ whole genome shotgun (WGS) entry which is preliminary data.</text>
</comment>
<dbReference type="OrthoDB" id="5196933at2"/>
<dbReference type="AlphaFoldDB" id="A0A7I9XJN3"/>